<gene>
    <name evidence="1" type="ORF">SE19_07105</name>
</gene>
<dbReference type="RefSeq" id="WP_054964395.1">
    <property type="nucleotide sequence ID" value="NZ_JBBYJF010000002.1"/>
</dbReference>
<reference evidence="1 2" key="1">
    <citation type="submission" date="2015-09" db="EMBL/GenBank/DDBJ databases">
        <title>Draft genome sequence of Acidiplasma aeolicum DSM 18409.</title>
        <authorList>
            <person name="Hemp J."/>
        </authorList>
    </citation>
    <scope>NUCLEOTIDE SEQUENCE [LARGE SCALE GENOMIC DNA]</scope>
    <source>
        <strain evidence="1 2">V</strain>
    </source>
</reference>
<name>A0A0P9CK50_9ARCH</name>
<evidence type="ECO:0000313" key="1">
    <source>
        <dbReference type="EMBL" id="KPV46081.1"/>
    </source>
</evidence>
<comment type="caution">
    <text evidence="1">The sequence shown here is derived from an EMBL/GenBank/DDBJ whole genome shotgun (WGS) entry which is preliminary data.</text>
</comment>
<sequence>MDIFLRWEDTERAVIENGIETERNAGKPLQKITMDAAGNLSAFTLGLATVTHAHYWSFIFANIMNIKSLNDVITNQKLIKIKNEIDLGKTTCKNMCNDFIVWGGGDPAMKLWENNTFAGTETTECRPAIKARTDALLYYLGTLPYK</sequence>
<organism evidence="1 2">
    <name type="scientific">Acidiplasma aeolicum</name>
    <dbReference type="NCBI Taxonomy" id="507754"/>
    <lineage>
        <taxon>Archaea</taxon>
        <taxon>Methanobacteriati</taxon>
        <taxon>Thermoplasmatota</taxon>
        <taxon>Thermoplasmata</taxon>
        <taxon>Thermoplasmatales</taxon>
        <taxon>Ferroplasmaceae</taxon>
        <taxon>Acidiplasma</taxon>
    </lineage>
</organism>
<evidence type="ECO:0000313" key="2">
    <source>
        <dbReference type="Proteomes" id="UP000050515"/>
    </source>
</evidence>
<dbReference type="PATRIC" id="fig|507754.4.peg.81"/>
<protein>
    <submittedName>
        <fullName evidence="1">Uncharacterized protein</fullName>
    </submittedName>
</protein>
<dbReference type="AlphaFoldDB" id="A0A0P9CK50"/>
<proteinExistence type="predicted"/>
<accession>A0A0P9CK50</accession>
<dbReference type="EMBL" id="LJCQ01000308">
    <property type="protein sequence ID" value="KPV46081.1"/>
    <property type="molecule type" value="Genomic_DNA"/>
</dbReference>
<dbReference type="Proteomes" id="UP000050515">
    <property type="component" value="Unassembled WGS sequence"/>
</dbReference>